<evidence type="ECO:0000313" key="3">
    <source>
        <dbReference type="Proteomes" id="UP001219525"/>
    </source>
</evidence>
<evidence type="ECO:0000313" key="2">
    <source>
        <dbReference type="EMBL" id="KAJ7195790.1"/>
    </source>
</evidence>
<proteinExistence type="predicted"/>
<name>A0AAD6UXA4_9AGAR</name>
<sequence length="393" mass="42714">MSSSAPSTPTRDSLAGLLNAMEEESPVPPPLMRKRTLSTTSLAEDGENNGDNAEDFITIFSASAANSNATAIVKRYADHKRLKPEQKAEVDDFFKASSVVRHAKLLVMLMAVDNHLNEIILAQPPFELGDAAETNIEHIVLATLLSSKIPSYKGASPLKTVMTIQELALNTRFSLPPTVGTVPSHRQVAVEFAQEALTQARSKIKKIVARSMKLNKNDADFTPDPADHQGIFDLTEAVVAVSVELCARMALISQRQIFLQCPGSKFWDKLDAALATIRKAAGGDAKKLSRAFRKVLDNDLKAHGTSSSLPVDVPEASAASTFQGEVDELITGPVRLATMRWTMPTSGGSTGVASVMHWMGKTTRLTVARRIRSQRITFKRTISRRESNSFAGM</sequence>
<dbReference type="EMBL" id="JARJCW010000088">
    <property type="protein sequence ID" value="KAJ7195790.1"/>
    <property type="molecule type" value="Genomic_DNA"/>
</dbReference>
<keyword evidence="3" id="KW-1185">Reference proteome</keyword>
<comment type="caution">
    <text evidence="2">The sequence shown here is derived from an EMBL/GenBank/DDBJ whole genome shotgun (WGS) entry which is preliminary data.</text>
</comment>
<dbReference type="Proteomes" id="UP001219525">
    <property type="component" value="Unassembled WGS sequence"/>
</dbReference>
<reference evidence="2" key="1">
    <citation type="submission" date="2023-03" db="EMBL/GenBank/DDBJ databases">
        <title>Massive genome expansion in bonnet fungi (Mycena s.s.) driven by repeated elements and novel gene families across ecological guilds.</title>
        <authorList>
            <consortium name="Lawrence Berkeley National Laboratory"/>
            <person name="Harder C.B."/>
            <person name="Miyauchi S."/>
            <person name="Viragh M."/>
            <person name="Kuo A."/>
            <person name="Thoen E."/>
            <person name="Andreopoulos B."/>
            <person name="Lu D."/>
            <person name="Skrede I."/>
            <person name="Drula E."/>
            <person name="Henrissat B."/>
            <person name="Morin E."/>
            <person name="Kohler A."/>
            <person name="Barry K."/>
            <person name="LaButti K."/>
            <person name="Morin E."/>
            <person name="Salamov A."/>
            <person name="Lipzen A."/>
            <person name="Mereny Z."/>
            <person name="Hegedus B."/>
            <person name="Baldrian P."/>
            <person name="Stursova M."/>
            <person name="Weitz H."/>
            <person name="Taylor A."/>
            <person name="Grigoriev I.V."/>
            <person name="Nagy L.G."/>
            <person name="Martin F."/>
            <person name="Kauserud H."/>
        </authorList>
    </citation>
    <scope>NUCLEOTIDE SEQUENCE</scope>
    <source>
        <strain evidence="2">9144</strain>
    </source>
</reference>
<gene>
    <name evidence="2" type="ORF">GGX14DRAFT_403759</name>
</gene>
<dbReference type="AlphaFoldDB" id="A0AAD6UXA4"/>
<organism evidence="2 3">
    <name type="scientific">Mycena pura</name>
    <dbReference type="NCBI Taxonomy" id="153505"/>
    <lineage>
        <taxon>Eukaryota</taxon>
        <taxon>Fungi</taxon>
        <taxon>Dikarya</taxon>
        <taxon>Basidiomycota</taxon>
        <taxon>Agaricomycotina</taxon>
        <taxon>Agaricomycetes</taxon>
        <taxon>Agaricomycetidae</taxon>
        <taxon>Agaricales</taxon>
        <taxon>Marasmiineae</taxon>
        <taxon>Mycenaceae</taxon>
        <taxon>Mycena</taxon>
    </lineage>
</organism>
<feature type="region of interest" description="Disordered" evidence="1">
    <location>
        <begin position="1"/>
        <end position="33"/>
    </location>
</feature>
<accession>A0AAD6UXA4</accession>
<protein>
    <submittedName>
        <fullName evidence="2">Uncharacterized protein</fullName>
    </submittedName>
</protein>
<feature type="compositionally biased region" description="Polar residues" evidence="1">
    <location>
        <begin position="1"/>
        <end position="11"/>
    </location>
</feature>
<evidence type="ECO:0000256" key="1">
    <source>
        <dbReference type="SAM" id="MobiDB-lite"/>
    </source>
</evidence>